<evidence type="ECO:0000313" key="3">
    <source>
        <dbReference type="Proteomes" id="UP001597400"/>
    </source>
</evidence>
<reference evidence="3" key="1">
    <citation type="journal article" date="2019" name="Int. J. Syst. Evol. Microbiol.">
        <title>The Global Catalogue of Microorganisms (GCM) 10K type strain sequencing project: providing services to taxonomists for standard genome sequencing and annotation.</title>
        <authorList>
            <consortium name="The Broad Institute Genomics Platform"/>
            <consortium name="The Broad Institute Genome Sequencing Center for Infectious Disease"/>
            <person name="Wu L."/>
            <person name="Ma J."/>
        </authorList>
    </citation>
    <scope>NUCLEOTIDE SEQUENCE [LARGE SCALE GENOMIC DNA]</scope>
    <source>
        <strain evidence="3">CGMCC 1.12702</strain>
    </source>
</reference>
<gene>
    <name evidence="2" type="ORF">ACFSGX_07855</name>
</gene>
<keyword evidence="3" id="KW-1185">Reference proteome</keyword>
<proteinExistence type="predicted"/>
<comment type="caution">
    <text evidence="2">The sequence shown here is derived from an EMBL/GenBank/DDBJ whole genome shotgun (WGS) entry which is preliminary data.</text>
</comment>
<protein>
    <submittedName>
        <fullName evidence="2">Uncharacterized protein</fullName>
    </submittedName>
</protein>
<evidence type="ECO:0000256" key="1">
    <source>
        <dbReference type="SAM" id="MobiDB-lite"/>
    </source>
</evidence>
<feature type="compositionally biased region" description="Low complexity" evidence="1">
    <location>
        <begin position="7"/>
        <end position="19"/>
    </location>
</feature>
<accession>A0ABW4TY23</accession>
<dbReference type="Proteomes" id="UP001597400">
    <property type="component" value="Unassembled WGS sequence"/>
</dbReference>
<dbReference type="EMBL" id="JBHUGS010000002">
    <property type="protein sequence ID" value="MFD1950679.1"/>
    <property type="molecule type" value="Genomic_DNA"/>
</dbReference>
<name>A0ABW4TY23_9SPHN</name>
<feature type="region of interest" description="Disordered" evidence="1">
    <location>
        <begin position="1"/>
        <end position="26"/>
    </location>
</feature>
<dbReference type="RefSeq" id="WP_380928879.1">
    <property type="nucleotide sequence ID" value="NZ_JBHUGS010000002.1"/>
</dbReference>
<evidence type="ECO:0000313" key="2">
    <source>
        <dbReference type="EMBL" id="MFD1950679.1"/>
    </source>
</evidence>
<organism evidence="2 3">
    <name type="scientific">Sphingomonas arantia</name>
    <dbReference type="NCBI Taxonomy" id="1460676"/>
    <lineage>
        <taxon>Bacteria</taxon>
        <taxon>Pseudomonadati</taxon>
        <taxon>Pseudomonadota</taxon>
        <taxon>Alphaproteobacteria</taxon>
        <taxon>Sphingomonadales</taxon>
        <taxon>Sphingomonadaceae</taxon>
        <taxon>Sphingomonas</taxon>
    </lineage>
</organism>
<sequence>MTSRQDAGTPAKPATPSPASDRRSSDAILVMETELRTLSLALLPGGRHPVGSAYVEAARATGVDLTTFVTRRKAALENELIRLRKQDGVVTRRAGPAS</sequence>